<comment type="caution">
    <text evidence="2">The sequence shown here is derived from an EMBL/GenBank/DDBJ whole genome shotgun (WGS) entry which is preliminary data.</text>
</comment>
<name>A0A7W9QGP6_9ACTN</name>
<dbReference type="EMBL" id="JACHJL010000026">
    <property type="protein sequence ID" value="MBB5939664.1"/>
    <property type="molecule type" value="Genomic_DNA"/>
</dbReference>
<gene>
    <name evidence="2" type="ORF">FHS42_006760</name>
</gene>
<protein>
    <submittedName>
        <fullName evidence="2">Uncharacterized protein</fullName>
    </submittedName>
</protein>
<sequence length="64" mass="6637">MSPIWITRVESGAADRAAIREINLAAFPTALEADLVDPGAGSCPCDHHSLSHKPTPGRGTGSRA</sequence>
<evidence type="ECO:0000256" key="1">
    <source>
        <dbReference type="SAM" id="MobiDB-lite"/>
    </source>
</evidence>
<reference evidence="2 3" key="1">
    <citation type="submission" date="2020-08" db="EMBL/GenBank/DDBJ databases">
        <title>Genomic Encyclopedia of Type Strains, Phase III (KMG-III): the genomes of soil and plant-associated and newly described type strains.</title>
        <authorList>
            <person name="Whitman W."/>
        </authorList>
    </citation>
    <scope>NUCLEOTIDE SEQUENCE [LARGE SCALE GENOMIC DNA]</scope>
    <source>
        <strain evidence="2 3">CECT 8305</strain>
    </source>
</reference>
<evidence type="ECO:0000313" key="3">
    <source>
        <dbReference type="Proteomes" id="UP000588098"/>
    </source>
</evidence>
<feature type="region of interest" description="Disordered" evidence="1">
    <location>
        <begin position="41"/>
        <end position="64"/>
    </location>
</feature>
<accession>A0A7W9QGP6</accession>
<dbReference type="Proteomes" id="UP000588098">
    <property type="component" value="Unassembled WGS sequence"/>
</dbReference>
<proteinExistence type="predicted"/>
<organism evidence="2 3">
    <name type="scientific">Streptomyces zagrosensis</name>
    <dbReference type="NCBI Taxonomy" id="1042984"/>
    <lineage>
        <taxon>Bacteria</taxon>
        <taxon>Bacillati</taxon>
        <taxon>Actinomycetota</taxon>
        <taxon>Actinomycetes</taxon>
        <taxon>Kitasatosporales</taxon>
        <taxon>Streptomycetaceae</taxon>
        <taxon>Streptomyces</taxon>
    </lineage>
</organism>
<dbReference type="AlphaFoldDB" id="A0A7W9QGP6"/>
<dbReference type="RefSeq" id="WP_246495720.1">
    <property type="nucleotide sequence ID" value="NZ_JACHJL010000026.1"/>
</dbReference>
<evidence type="ECO:0000313" key="2">
    <source>
        <dbReference type="EMBL" id="MBB5939664.1"/>
    </source>
</evidence>
<keyword evidence="3" id="KW-1185">Reference proteome</keyword>